<name>A0A6G1JSW9_9PLEO</name>
<keyword evidence="3" id="KW-1185">Reference proteome</keyword>
<evidence type="ECO:0000313" key="2">
    <source>
        <dbReference type="EMBL" id="KAF2703648.1"/>
    </source>
</evidence>
<organism evidence="2 3">
    <name type="scientific">Pleomassaria siparia CBS 279.74</name>
    <dbReference type="NCBI Taxonomy" id="1314801"/>
    <lineage>
        <taxon>Eukaryota</taxon>
        <taxon>Fungi</taxon>
        <taxon>Dikarya</taxon>
        <taxon>Ascomycota</taxon>
        <taxon>Pezizomycotina</taxon>
        <taxon>Dothideomycetes</taxon>
        <taxon>Pleosporomycetidae</taxon>
        <taxon>Pleosporales</taxon>
        <taxon>Pleomassariaceae</taxon>
        <taxon>Pleomassaria</taxon>
    </lineage>
</organism>
<dbReference type="OrthoDB" id="3904016at2759"/>
<evidence type="ECO:0000256" key="1">
    <source>
        <dbReference type="SAM" id="MobiDB-lite"/>
    </source>
</evidence>
<dbReference type="Proteomes" id="UP000799428">
    <property type="component" value="Unassembled WGS sequence"/>
</dbReference>
<dbReference type="AlphaFoldDB" id="A0A6G1JSW9"/>
<accession>A0A6G1JSW9</accession>
<gene>
    <name evidence="2" type="ORF">K504DRAFT_451500</name>
</gene>
<sequence length="340" mass="38191">MDHGVQLLKTCTPRRLSGYFDASLQHTQTMQSPSTWATTLLNLRNQKAYLHDLLSKAATTLNALRDKQSRNDRVLSTNPGPRSKKKKMVQNRWRTDKTIKTCEKEERVILDCLQVCENNIWTLEALLHSMGTCRTAAEYTSCDSRCSYTDSTRTDFNWNGWAGQGPTFLFHWKRKGTLVDEIPPEACIDGIATRLDHAVPILAPANQCPSPLLPSTRVTPSSMPPPLPPALPKTACPHFRTRLSPEAACFEPRFVNVPRVENQVKELDKFSISGPLASRRMSHIRGRRFSEAVIGHGRLSSTARPVLGDARACKSWGPDSRQYRNSLPHEATAELITRSF</sequence>
<reference evidence="2" key="1">
    <citation type="journal article" date="2020" name="Stud. Mycol.">
        <title>101 Dothideomycetes genomes: a test case for predicting lifestyles and emergence of pathogens.</title>
        <authorList>
            <person name="Haridas S."/>
            <person name="Albert R."/>
            <person name="Binder M."/>
            <person name="Bloem J."/>
            <person name="Labutti K."/>
            <person name="Salamov A."/>
            <person name="Andreopoulos B."/>
            <person name="Baker S."/>
            <person name="Barry K."/>
            <person name="Bills G."/>
            <person name="Bluhm B."/>
            <person name="Cannon C."/>
            <person name="Castanera R."/>
            <person name="Culley D."/>
            <person name="Daum C."/>
            <person name="Ezra D."/>
            <person name="Gonzalez J."/>
            <person name="Henrissat B."/>
            <person name="Kuo A."/>
            <person name="Liang C."/>
            <person name="Lipzen A."/>
            <person name="Lutzoni F."/>
            <person name="Magnuson J."/>
            <person name="Mondo S."/>
            <person name="Nolan M."/>
            <person name="Ohm R."/>
            <person name="Pangilinan J."/>
            <person name="Park H.-J."/>
            <person name="Ramirez L."/>
            <person name="Alfaro M."/>
            <person name="Sun H."/>
            <person name="Tritt A."/>
            <person name="Yoshinaga Y."/>
            <person name="Zwiers L.-H."/>
            <person name="Turgeon B."/>
            <person name="Goodwin S."/>
            <person name="Spatafora J."/>
            <person name="Crous P."/>
            <person name="Grigoriev I."/>
        </authorList>
    </citation>
    <scope>NUCLEOTIDE SEQUENCE</scope>
    <source>
        <strain evidence="2">CBS 279.74</strain>
    </source>
</reference>
<protein>
    <submittedName>
        <fullName evidence="2">Uncharacterized protein</fullName>
    </submittedName>
</protein>
<proteinExistence type="predicted"/>
<feature type="region of interest" description="Disordered" evidence="1">
    <location>
        <begin position="68"/>
        <end position="89"/>
    </location>
</feature>
<evidence type="ECO:0000313" key="3">
    <source>
        <dbReference type="Proteomes" id="UP000799428"/>
    </source>
</evidence>
<dbReference type="EMBL" id="MU005786">
    <property type="protein sequence ID" value="KAF2703648.1"/>
    <property type="molecule type" value="Genomic_DNA"/>
</dbReference>